<dbReference type="AlphaFoldDB" id="A0AAV3XYQ5"/>
<sequence>MRIIFVHGFWCSRAYTRTVYRRLCSPITCCAASGKLSRLGHEALVAQLIAHPPCDLQGSFCRGFDPATSALAI</sequence>
<name>A0AAV3XYQ5_9GAST</name>
<evidence type="ECO:0000313" key="2">
    <source>
        <dbReference type="Proteomes" id="UP000735302"/>
    </source>
</evidence>
<proteinExistence type="predicted"/>
<keyword evidence="2" id="KW-1185">Reference proteome</keyword>
<gene>
    <name evidence="1" type="ORF">PoB_000200300</name>
</gene>
<dbReference type="EMBL" id="BLXT01000273">
    <property type="protein sequence ID" value="GFN75497.1"/>
    <property type="molecule type" value="Genomic_DNA"/>
</dbReference>
<dbReference type="Proteomes" id="UP000735302">
    <property type="component" value="Unassembled WGS sequence"/>
</dbReference>
<organism evidence="1 2">
    <name type="scientific">Plakobranchus ocellatus</name>
    <dbReference type="NCBI Taxonomy" id="259542"/>
    <lineage>
        <taxon>Eukaryota</taxon>
        <taxon>Metazoa</taxon>
        <taxon>Spiralia</taxon>
        <taxon>Lophotrochozoa</taxon>
        <taxon>Mollusca</taxon>
        <taxon>Gastropoda</taxon>
        <taxon>Heterobranchia</taxon>
        <taxon>Euthyneura</taxon>
        <taxon>Panpulmonata</taxon>
        <taxon>Sacoglossa</taxon>
        <taxon>Placobranchoidea</taxon>
        <taxon>Plakobranchidae</taxon>
        <taxon>Plakobranchus</taxon>
    </lineage>
</organism>
<protein>
    <submittedName>
        <fullName evidence="1">Uncharacterized protein</fullName>
    </submittedName>
</protein>
<evidence type="ECO:0000313" key="1">
    <source>
        <dbReference type="EMBL" id="GFN75497.1"/>
    </source>
</evidence>
<reference evidence="1 2" key="1">
    <citation type="journal article" date="2021" name="Elife">
        <title>Chloroplast acquisition without the gene transfer in kleptoplastic sea slugs, Plakobranchus ocellatus.</title>
        <authorList>
            <person name="Maeda T."/>
            <person name="Takahashi S."/>
            <person name="Yoshida T."/>
            <person name="Shimamura S."/>
            <person name="Takaki Y."/>
            <person name="Nagai Y."/>
            <person name="Toyoda A."/>
            <person name="Suzuki Y."/>
            <person name="Arimoto A."/>
            <person name="Ishii H."/>
            <person name="Satoh N."/>
            <person name="Nishiyama T."/>
            <person name="Hasebe M."/>
            <person name="Maruyama T."/>
            <person name="Minagawa J."/>
            <person name="Obokata J."/>
            <person name="Shigenobu S."/>
        </authorList>
    </citation>
    <scope>NUCLEOTIDE SEQUENCE [LARGE SCALE GENOMIC DNA]</scope>
</reference>
<comment type="caution">
    <text evidence="1">The sequence shown here is derived from an EMBL/GenBank/DDBJ whole genome shotgun (WGS) entry which is preliminary data.</text>
</comment>
<accession>A0AAV3XYQ5</accession>